<proteinExistence type="predicted"/>
<comment type="caution">
    <text evidence="5">The sequence shown here is derived from an EMBL/GenBank/DDBJ whole genome shotgun (WGS) entry which is preliminary data.</text>
</comment>
<feature type="domain" description="Mce/MlaD" evidence="3">
    <location>
        <begin position="45"/>
        <end position="119"/>
    </location>
</feature>
<evidence type="ECO:0000313" key="6">
    <source>
        <dbReference type="Proteomes" id="UP001500483"/>
    </source>
</evidence>
<reference evidence="6" key="1">
    <citation type="journal article" date="2019" name="Int. J. Syst. Evol. Microbiol.">
        <title>The Global Catalogue of Microorganisms (GCM) 10K type strain sequencing project: providing services to taxonomists for standard genome sequencing and annotation.</title>
        <authorList>
            <consortium name="The Broad Institute Genomics Platform"/>
            <consortium name="The Broad Institute Genome Sequencing Center for Infectious Disease"/>
            <person name="Wu L."/>
            <person name="Ma J."/>
        </authorList>
    </citation>
    <scope>NUCLEOTIDE SEQUENCE [LARGE SCALE GENOMIC DNA]</scope>
    <source>
        <strain evidence="6">JCM 9687</strain>
    </source>
</reference>
<keyword evidence="2" id="KW-0472">Membrane</keyword>
<feature type="transmembrane region" description="Helical" evidence="2">
    <location>
        <begin position="21"/>
        <end position="40"/>
    </location>
</feature>
<dbReference type="Proteomes" id="UP001500483">
    <property type="component" value="Unassembled WGS sequence"/>
</dbReference>
<dbReference type="RefSeq" id="WP_258341266.1">
    <property type="nucleotide sequence ID" value="NZ_BAAAYK010000038.1"/>
</dbReference>
<evidence type="ECO:0000259" key="3">
    <source>
        <dbReference type="Pfam" id="PF02470"/>
    </source>
</evidence>
<keyword evidence="2" id="KW-0812">Transmembrane</keyword>
<dbReference type="InterPro" id="IPR052336">
    <property type="entry name" value="MlaD_Phospholipid_Transporter"/>
</dbReference>
<organism evidence="5 6">
    <name type="scientific">Saccharopolyspora gregorii</name>
    <dbReference type="NCBI Taxonomy" id="33914"/>
    <lineage>
        <taxon>Bacteria</taxon>
        <taxon>Bacillati</taxon>
        <taxon>Actinomycetota</taxon>
        <taxon>Actinomycetes</taxon>
        <taxon>Pseudonocardiales</taxon>
        <taxon>Pseudonocardiaceae</taxon>
        <taxon>Saccharopolyspora</taxon>
    </lineage>
</organism>
<dbReference type="InterPro" id="IPR003399">
    <property type="entry name" value="Mce/MlaD"/>
</dbReference>
<gene>
    <name evidence="5" type="ORF">GCM10020366_34920</name>
</gene>
<protein>
    <submittedName>
        <fullName evidence="5">MCE family protein</fullName>
    </submittedName>
</protein>
<feature type="region of interest" description="Disordered" evidence="1">
    <location>
        <begin position="335"/>
        <end position="354"/>
    </location>
</feature>
<evidence type="ECO:0000259" key="4">
    <source>
        <dbReference type="Pfam" id="PF11887"/>
    </source>
</evidence>
<sequence>MVDLSRGGVSRSALAVRGLGGVLLVLGAAVLAVLGGAGAFRQAPLVHASVPAAAGPVREGSAVRYRGVVVGELAEVVPDAAGARLVLRMDPAALAAVPAAVRVRVLPKTLFGDQYVELAAPDATGPRLAAGDRVEADAGPEAVRIYAAYTRMFALLDSLRPAELQVALGTVADALRGRGAELGETIDGLHELTGRIDPARTAGRIGEVAGLADQLADAAPDLLATVDDAVALSRAVVAQRENLTELLDAGTELTERSQRFLDENGARAVQVVRTAEPVSAVLGGNAAGITATLHELREFTANASRTFVDGRFQIRAPVTLDDPHPYDAADCPRYPGLDGPDCPPPSAAGGAVGPVGSAAEKAALREAFPVESTSDGGPELVGLLAGPVLRGTQVVLP</sequence>
<name>A0ABP6RT77_9PSEU</name>
<evidence type="ECO:0000313" key="5">
    <source>
        <dbReference type="EMBL" id="GAA3359332.1"/>
    </source>
</evidence>
<keyword evidence="6" id="KW-1185">Reference proteome</keyword>
<feature type="domain" description="Mammalian cell entry C-terminal" evidence="4">
    <location>
        <begin position="126"/>
        <end position="307"/>
    </location>
</feature>
<evidence type="ECO:0000256" key="2">
    <source>
        <dbReference type="SAM" id="Phobius"/>
    </source>
</evidence>
<dbReference type="InterPro" id="IPR024516">
    <property type="entry name" value="Mce_C"/>
</dbReference>
<evidence type="ECO:0000256" key="1">
    <source>
        <dbReference type="SAM" id="MobiDB-lite"/>
    </source>
</evidence>
<dbReference type="Pfam" id="PF02470">
    <property type="entry name" value="MlaD"/>
    <property type="match status" value="1"/>
</dbReference>
<dbReference type="EMBL" id="BAAAYK010000038">
    <property type="protein sequence ID" value="GAA3359332.1"/>
    <property type="molecule type" value="Genomic_DNA"/>
</dbReference>
<dbReference type="PANTHER" id="PTHR33371">
    <property type="entry name" value="INTERMEMBRANE PHOSPHOLIPID TRANSPORT SYSTEM BINDING PROTEIN MLAD-RELATED"/>
    <property type="match status" value="1"/>
</dbReference>
<dbReference type="PANTHER" id="PTHR33371:SF19">
    <property type="entry name" value="MCE-FAMILY PROTEIN MCE4A"/>
    <property type="match status" value="1"/>
</dbReference>
<keyword evidence="2" id="KW-1133">Transmembrane helix</keyword>
<accession>A0ABP6RT77</accession>
<dbReference type="Pfam" id="PF11887">
    <property type="entry name" value="Mce4_CUP1"/>
    <property type="match status" value="1"/>
</dbReference>